<accession>A0A917JCC2</accession>
<dbReference type="Proteomes" id="UP000662074">
    <property type="component" value="Unassembled WGS sequence"/>
</dbReference>
<sequence>MCLLLSFTVNDTVATRFAAPEGYKRVRAASSSFGAWLQTRPLKPRGTKTLTYKGSVARTDDYTAAVIDMSIGQRDLQQCADAVIRLRAEYLFGKKDYKAIHFNFTSGFNCDFIHYADGYRYQQNETWKKTAAKDYSYASFLRYLDLVFSYAGTLSLEKELKKVDNPAAIQIGDVFIKGGSPGHCFIVMNISINRAGQRKFMLAQSFIPAQNIQLLQYGSPWFSLDKPVNLPYGEIVNAGNLRRFK</sequence>
<dbReference type="EMBL" id="BMDO01000013">
    <property type="protein sequence ID" value="GGI52494.1"/>
    <property type="molecule type" value="Genomic_DNA"/>
</dbReference>
<proteinExistence type="predicted"/>
<evidence type="ECO:0000313" key="2">
    <source>
        <dbReference type="Proteomes" id="UP000662074"/>
    </source>
</evidence>
<organism evidence="1 2">
    <name type="scientific">Mucilaginibacter galii</name>
    <dbReference type="NCBI Taxonomy" id="2005073"/>
    <lineage>
        <taxon>Bacteria</taxon>
        <taxon>Pseudomonadati</taxon>
        <taxon>Bacteroidota</taxon>
        <taxon>Sphingobacteriia</taxon>
        <taxon>Sphingobacteriales</taxon>
        <taxon>Sphingobacteriaceae</taxon>
        <taxon>Mucilaginibacter</taxon>
    </lineage>
</organism>
<reference evidence="1" key="1">
    <citation type="journal article" date="2014" name="Int. J. Syst. Evol. Microbiol.">
        <title>Complete genome sequence of Corynebacterium casei LMG S-19264T (=DSM 44701T), isolated from a smear-ripened cheese.</title>
        <authorList>
            <consortium name="US DOE Joint Genome Institute (JGI-PGF)"/>
            <person name="Walter F."/>
            <person name="Albersmeier A."/>
            <person name="Kalinowski J."/>
            <person name="Ruckert C."/>
        </authorList>
    </citation>
    <scope>NUCLEOTIDE SEQUENCE</scope>
    <source>
        <strain evidence="1">CCM 8711</strain>
    </source>
</reference>
<name>A0A917JCC2_9SPHI</name>
<protein>
    <recommendedName>
        <fullName evidence="3">DUF4846 domain-containing protein</fullName>
    </recommendedName>
</protein>
<keyword evidence="2" id="KW-1185">Reference proteome</keyword>
<evidence type="ECO:0008006" key="3">
    <source>
        <dbReference type="Google" id="ProtNLM"/>
    </source>
</evidence>
<dbReference type="InterPro" id="IPR032315">
    <property type="entry name" value="DUF4846"/>
</dbReference>
<dbReference type="AlphaFoldDB" id="A0A917JCC2"/>
<gene>
    <name evidence="1" type="ORF">GCM10011425_37060</name>
</gene>
<reference evidence="1" key="2">
    <citation type="submission" date="2020-09" db="EMBL/GenBank/DDBJ databases">
        <authorList>
            <person name="Sun Q."/>
            <person name="Sedlacek I."/>
        </authorList>
    </citation>
    <scope>NUCLEOTIDE SEQUENCE</scope>
    <source>
        <strain evidence="1">CCM 8711</strain>
    </source>
</reference>
<comment type="caution">
    <text evidence="1">The sequence shown here is derived from an EMBL/GenBank/DDBJ whole genome shotgun (WGS) entry which is preliminary data.</text>
</comment>
<dbReference type="Pfam" id="PF16138">
    <property type="entry name" value="DUF4846"/>
    <property type="match status" value="1"/>
</dbReference>
<evidence type="ECO:0000313" key="1">
    <source>
        <dbReference type="EMBL" id="GGI52494.1"/>
    </source>
</evidence>